<evidence type="ECO:0000259" key="3">
    <source>
        <dbReference type="Pfam" id="PF13514"/>
    </source>
</evidence>
<keyword evidence="5" id="KW-1185">Reference proteome</keyword>
<reference evidence="5" key="1">
    <citation type="journal article" date="2019" name="Int. J. Syst. Evol. Microbiol.">
        <title>The Global Catalogue of Microorganisms (GCM) 10K type strain sequencing project: providing services to taxonomists for standard genome sequencing and annotation.</title>
        <authorList>
            <consortium name="The Broad Institute Genomics Platform"/>
            <consortium name="The Broad Institute Genome Sequencing Center for Infectious Disease"/>
            <person name="Wu L."/>
            <person name="Ma J."/>
        </authorList>
    </citation>
    <scope>NUCLEOTIDE SEQUENCE [LARGE SCALE GENOMIC DNA]</scope>
    <source>
        <strain evidence="5">CGMCC 4.7241</strain>
    </source>
</reference>
<dbReference type="SUPFAM" id="SSF52540">
    <property type="entry name" value="P-loop containing nucleoside triphosphate hydrolases"/>
    <property type="match status" value="1"/>
</dbReference>
<accession>A0ABV7YE25</accession>
<gene>
    <name evidence="4" type="ORF">ACFOUW_19590</name>
</gene>
<dbReference type="EMBL" id="JBHRZH010000017">
    <property type="protein sequence ID" value="MFC3763054.1"/>
    <property type="molecule type" value="Genomic_DNA"/>
</dbReference>
<dbReference type="InterPro" id="IPR038734">
    <property type="entry name" value="YhaN_AAA"/>
</dbReference>
<keyword evidence="1" id="KW-0175">Coiled coil</keyword>
<dbReference type="PANTHER" id="PTHR41259">
    <property type="entry name" value="DOUBLE-STRAND BREAK REPAIR RAD50 ATPASE, PUTATIVE-RELATED"/>
    <property type="match status" value="1"/>
</dbReference>
<organism evidence="4 5">
    <name type="scientific">Tenggerimyces flavus</name>
    <dbReference type="NCBI Taxonomy" id="1708749"/>
    <lineage>
        <taxon>Bacteria</taxon>
        <taxon>Bacillati</taxon>
        <taxon>Actinomycetota</taxon>
        <taxon>Actinomycetes</taxon>
        <taxon>Propionibacteriales</taxon>
        <taxon>Nocardioidaceae</taxon>
        <taxon>Tenggerimyces</taxon>
    </lineage>
</organism>
<feature type="coiled-coil region" evidence="1">
    <location>
        <begin position="655"/>
        <end position="722"/>
    </location>
</feature>
<evidence type="ECO:0000313" key="4">
    <source>
        <dbReference type="EMBL" id="MFC3763054.1"/>
    </source>
</evidence>
<evidence type="ECO:0000256" key="1">
    <source>
        <dbReference type="SAM" id="Coils"/>
    </source>
</evidence>
<dbReference type="PANTHER" id="PTHR41259:SF1">
    <property type="entry name" value="DOUBLE-STRAND BREAK REPAIR RAD50 ATPASE, PUTATIVE-RELATED"/>
    <property type="match status" value="1"/>
</dbReference>
<dbReference type="RefSeq" id="WP_205119861.1">
    <property type="nucleotide sequence ID" value="NZ_JAFBCM010000001.1"/>
</dbReference>
<feature type="coiled-coil region" evidence="1">
    <location>
        <begin position="300"/>
        <end position="385"/>
    </location>
</feature>
<protein>
    <submittedName>
        <fullName evidence="4">AAA family ATPase</fullName>
    </submittedName>
</protein>
<proteinExistence type="predicted"/>
<evidence type="ECO:0000313" key="5">
    <source>
        <dbReference type="Proteomes" id="UP001595699"/>
    </source>
</evidence>
<sequence>MRLHRLALSDFRGVERRELTLADTGVTVVVGNNETGKSSLLEALALLFDLPDDSKATRLRVVQPVGRDVGTEVEADLSLGSARMRYRKRWFRQRATELSVQPGSHTWIGREAHDEAHRLFTQHVDATLWNALVVGQGDALVAPVAGNVAPVLTALDEAAGGEVDHGASVPLVEAVQREYLRYFTRLGRTTGEYAAVIVAHTDAERVAATADARLAEVEQDVERAQRLARERAALLHRISDHAATVADLDKRRQQTADLVTAAELARTAVELASERHAAATGLAERRVVLVKAADQRAKAVAGATVQAREAAATLKTAERELDKASSALRKAREKHAAARADADELDRQVSRQRDRADLAELDATLTAVQEAYAAERAANDMLEQNPVDERCLERAESAHRAVLVARSALTAGAPKVEIQRLGAADVVVGPDKVTSERSITVDRTVTVAVDGVVEVRISPGDGVAGLAAALSSAEQAERAVLADLDCADVETVRATAKKRASAVRDLQAARKRLAERLRGSTIEHLIARQAQLAARLEESAEFDGMLPLELDDLRTDLGAARTVEADAAKVLAVAESEESQARKAFETASSNATATRVRAEQENERRDDAVAALATARDAQTDAVVTELVRSATATLAEANASCGKAEAALAASGAERVVAELAAAVELRDQLAEEAEELHGELRRIEGRLEMAGAQGLASERDRLQAELAQAAARRSVIERRALAARRLSETLARHRADTRRRFAAPLRDQVESLGRELYGPTFSVTLGEELEVAYRQIEGVQLPVTSLSTGAREQLAILVRLAIAGLTATDGTGVPVILDDALGWSDPSRLKSMGSLLAKVGESSQVLLLTSVPDRYAWVPNAKVIHF</sequence>
<feature type="domain" description="YhaN AAA" evidence="3">
    <location>
        <begin position="1"/>
        <end position="55"/>
    </location>
</feature>
<name>A0ABV7YE25_9ACTN</name>
<evidence type="ECO:0000256" key="2">
    <source>
        <dbReference type="SAM" id="MobiDB-lite"/>
    </source>
</evidence>
<dbReference type="InterPro" id="IPR027417">
    <property type="entry name" value="P-loop_NTPase"/>
</dbReference>
<feature type="region of interest" description="Disordered" evidence="2">
    <location>
        <begin position="581"/>
        <end position="605"/>
    </location>
</feature>
<dbReference type="Pfam" id="PF13514">
    <property type="entry name" value="AAA_27"/>
    <property type="match status" value="1"/>
</dbReference>
<dbReference type="Proteomes" id="UP001595699">
    <property type="component" value="Unassembled WGS sequence"/>
</dbReference>
<dbReference type="Gene3D" id="3.40.50.300">
    <property type="entry name" value="P-loop containing nucleotide triphosphate hydrolases"/>
    <property type="match status" value="2"/>
</dbReference>
<comment type="caution">
    <text evidence="4">The sequence shown here is derived from an EMBL/GenBank/DDBJ whole genome shotgun (WGS) entry which is preliminary data.</text>
</comment>